<proteinExistence type="predicted"/>
<dbReference type="Proteomes" id="UP001221142">
    <property type="component" value="Unassembled WGS sequence"/>
</dbReference>
<dbReference type="AlphaFoldDB" id="A0AAD7FXI8"/>
<keyword evidence="3" id="KW-1185">Reference proteome</keyword>
<gene>
    <name evidence="2" type="ORF">FB45DRAFT_1102691</name>
</gene>
<feature type="region of interest" description="Disordered" evidence="1">
    <location>
        <begin position="119"/>
        <end position="148"/>
    </location>
</feature>
<name>A0AAD7FXI8_9AGAR</name>
<evidence type="ECO:0000313" key="3">
    <source>
        <dbReference type="Proteomes" id="UP001221142"/>
    </source>
</evidence>
<evidence type="ECO:0000256" key="1">
    <source>
        <dbReference type="SAM" id="MobiDB-lite"/>
    </source>
</evidence>
<organism evidence="2 3">
    <name type="scientific">Roridomyces roridus</name>
    <dbReference type="NCBI Taxonomy" id="1738132"/>
    <lineage>
        <taxon>Eukaryota</taxon>
        <taxon>Fungi</taxon>
        <taxon>Dikarya</taxon>
        <taxon>Basidiomycota</taxon>
        <taxon>Agaricomycotina</taxon>
        <taxon>Agaricomycetes</taxon>
        <taxon>Agaricomycetidae</taxon>
        <taxon>Agaricales</taxon>
        <taxon>Marasmiineae</taxon>
        <taxon>Mycenaceae</taxon>
        <taxon>Roridomyces</taxon>
    </lineage>
</organism>
<feature type="compositionally biased region" description="Polar residues" evidence="1">
    <location>
        <begin position="119"/>
        <end position="140"/>
    </location>
</feature>
<protein>
    <submittedName>
        <fullName evidence="2">Uncharacterized protein</fullName>
    </submittedName>
</protein>
<comment type="caution">
    <text evidence="2">The sequence shown here is derived from an EMBL/GenBank/DDBJ whole genome shotgun (WGS) entry which is preliminary data.</text>
</comment>
<accession>A0AAD7FXI8</accession>
<dbReference type="EMBL" id="JARKIF010000002">
    <property type="protein sequence ID" value="KAJ7648064.1"/>
    <property type="molecule type" value="Genomic_DNA"/>
</dbReference>
<feature type="region of interest" description="Disordered" evidence="1">
    <location>
        <begin position="35"/>
        <end position="55"/>
    </location>
</feature>
<reference evidence="2" key="1">
    <citation type="submission" date="2023-03" db="EMBL/GenBank/DDBJ databases">
        <title>Massive genome expansion in bonnet fungi (Mycena s.s.) driven by repeated elements and novel gene families across ecological guilds.</title>
        <authorList>
            <consortium name="Lawrence Berkeley National Laboratory"/>
            <person name="Harder C.B."/>
            <person name="Miyauchi S."/>
            <person name="Viragh M."/>
            <person name="Kuo A."/>
            <person name="Thoen E."/>
            <person name="Andreopoulos B."/>
            <person name="Lu D."/>
            <person name="Skrede I."/>
            <person name="Drula E."/>
            <person name="Henrissat B."/>
            <person name="Morin E."/>
            <person name="Kohler A."/>
            <person name="Barry K."/>
            <person name="LaButti K."/>
            <person name="Morin E."/>
            <person name="Salamov A."/>
            <person name="Lipzen A."/>
            <person name="Mereny Z."/>
            <person name="Hegedus B."/>
            <person name="Baldrian P."/>
            <person name="Stursova M."/>
            <person name="Weitz H."/>
            <person name="Taylor A."/>
            <person name="Grigoriev I.V."/>
            <person name="Nagy L.G."/>
            <person name="Martin F."/>
            <person name="Kauserud H."/>
        </authorList>
    </citation>
    <scope>NUCLEOTIDE SEQUENCE</scope>
    <source>
        <strain evidence="2">9284</strain>
    </source>
</reference>
<feature type="compositionally biased region" description="Low complexity" evidence="1">
    <location>
        <begin position="35"/>
        <end position="51"/>
    </location>
</feature>
<evidence type="ECO:0000313" key="2">
    <source>
        <dbReference type="EMBL" id="KAJ7648064.1"/>
    </source>
</evidence>
<sequence length="245" mass="25694">MRALRCMGGHIGRATLRPLEEDSGIFIAARWTGNSRASSRPMSSSSTSLGSIGEEEATTEESCLLAFEGVNAGRALGGGDPDAGVLVGNAEAGKFETGGGRKVFRGSIRAPRVRLLPLTTTASKPQRSFRTGLPTSSSRAGSDKPETRVRHFPLSRRSLNEGGLDLVDLGFVVELGALPVPTGARARAERGLVGQPPSSVPQHGLVSATDFGYSPIKWPGYLNVRLRGGPDDEDHLILVIGPIGG</sequence>